<dbReference type="GO" id="GO:0004363">
    <property type="term" value="F:glutathione synthase activity"/>
    <property type="evidence" value="ECO:0007669"/>
    <property type="project" value="UniProtKB-UniRule"/>
</dbReference>
<dbReference type="UniPathway" id="UPA00142">
    <property type="reaction ID" value="UER00210"/>
</dbReference>
<dbReference type="InterPro" id="IPR006284">
    <property type="entry name" value="Glut_synth_pro"/>
</dbReference>
<evidence type="ECO:0000256" key="10">
    <source>
        <dbReference type="HAMAP-Rule" id="MF_00162"/>
    </source>
</evidence>
<keyword evidence="7 10" id="KW-0067">ATP-binding</keyword>
<evidence type="ECO:0000256" key="6">
    <source>
        <dbReference type="ARBA" id="ARBA00022741"/>
    </source>
</evidence>
<dbReference type="GO" id="GO:0005737">
    <property type="term" value="C:cytoplasm"/>
    <property type="evidence" value="ECO:0007669"/>
    <property type="project" value="TreeGrafter"/>
</dbReference>
<dbReference type="InterPro" id="IPR013815">
    <property type="entry name" value="ATP_grasp_subdomain_1"/>
</dbReference>
<dbReference type="NCBIfam" id="TIGR01380">
    <property type="entry name" value="glut_syn"/>
    <property type="match status" value="1"/>
</dbReference>
<keyword evidence="13" id="KW-1185">Reference proteome</keyword>
<dbReference type="Pfam" id="PF02951">
    <property type="entry name" value="GSH-S_N"/>
    <property type="match status" value="1"/>
</dbReference>
<evidence type="ECO:0000313" key="13">
    <source>
        <dbReference type="Proteomes" id="UP000494252"/>
    </source>
</evidence>
<dbReference type="Proteomes" id="UP000494252">
    <property type="component" value="Unassembled WGS sequence"/>
</dbReference>
<evidence type="ECO:0000256" key="1">
    <source>
        <dbReference type="ARBA" id="ARBA00001936"/>
    </source>
</evidence>
<dbReference type="InterPro" id="IPR004218">
    <property type="entry name" value="GSHS_ATP-bd"/>
</dbReference>
<comment type="cofactor">
    <cofactor evidence="1">
        <name>Mn(2+)</name>
        <dbReference type="ChEBI" id="CHEBI:29035"/>
    </cofactor>
</comment>
<accession>A0A6J5GJX3</accession>
<keyword evidence="6 10" id="KW-0547">Nucleotide-binding</keyword>
<sequence length="344" mass="37569">MRAAIAIFNDYIDEQCHAPSGRTGTFMDILFIADPLSQFKIYKDSTYAMMAEAARRGHVVYTCEPKHLAWTGGDVEANVQRIAIVGDVTDLHRDEWHAADAAAPRALKSFSAVVMRKDPPFDMEYVTSTWLLEMAERGGARIFNKPQAIRDHSEKLAIGEFAQFVTPTLVTRDPTRLRAFHEQHGDVILKPLDGMGGMGVFRVKADGMNLGSIVEMLSHDGARSVMAQKFIPEIKDGDKRILLIGGAAVPYSLARIPQGNEVRGNLAAGGLGVARPLTEHDRKIAETLAPVLAARGLLLVGLDAIGDWLTEVNVTSPTCFREIMDQTGFDVAAMFIDALEHAAA</sequence>
<dbReference type="GO" id="GO:0046872">
    <property type="term" value="F:metal ion binding"/>
    <property type="evidence" value="ECO:0007669"/>
    <property type="project" value="UniProtKB-KW"/>
</dbReference>
<keyword evidence="8" id="KW-0460">Magnesium</keyword>
<keyword evidence="4 10" id="KW-0317">Glutathione biosynthesis</keyword>
<dbReference type="PROSITE" id="PS50975">
    <property type="entry name" value="ATP_GRASP"/>
    <property type="match status" value="1"/>
</dbReference>
<dbReference type="InterPro" id="IPR011761">
    <property type="entry name" value="ATP-grasp"/>
</dbReference>
<dbReference type="SUPFAM" id="SSF52440">
    <property type="entry name" value="PreATP-grasp domain"/>
    <property type="match status" value="1"/>
</dbReference>
<dbReference type="SUPFAM" id="SSF56059">
    <property type="entry name" value="Glutathione synthetase ATP-binding domain-like"/>
    <property type="match status" value="1"/>
</dbReference>
<dbReference type="InterPro" id="IPR016185">
    <property type="entry name" value="PreATP-grasp_dom_sf"/>
</dbReference>
<comment type="catalytic activity">
    <reaction evidence="10">
        <text>gamma-L-glutamyl-L-cysteine + glycine + ATP = glutathione + ADP + phosphate + H(+)</text>
        <dbReference type="Rhea" id="RHEA:13557"/>
        <dbReference type="ChEBI" id="CHEBI:15378"/>
        <dbReference type="ChEBI" id="CHEBI:30616"/>
        <dbReference type="ChEBI" id="CHEBI:43474"/>
        <dbReference type="ChEBI" id="CHEBI:57305"/>
        <dbReference type="ChEBI" id="CHEBI:57925"/>
        <dbReference type="ChEBI" id="CHEBI:58173"/>
        <dbReference type="ChEBI" id="CHEBI:456216"/>
        <dbReference type="EC" id="6.3.2.3"/>
    </reaction>
</comment>
<dbReference type="Pfam" id="PF02955">
    <property type="entry name" value="GSH-S_ATP"/>
    <property type="match status" value="1"/>
</dbReference>
<dbReference type="EMBL" id="CADIKI010000017">
    <property type="protein sequence ID" value="CAB3802147.1"/>
    <property type="molecule type" value="Genomic_DNA"/>
</dbReference>
<proteinExistence type="inferred from homology"/>
<evidence type="ECO:0000256" key="8">
    <source>
        <dbReference type="ARBA" id="ARBA00022842"/>
    </source>
</evidence>
<evidence type="ECO:0000313" key="12">
    <source>
        <dbReference type="EMBL" id="CAB3802147.1"/>
    </source>
</evidence>
<dbReference type="Gene3D" id="3.30.1490.20">
    <property type="entry name" value="ATP-grasp fold, A domain"/>
    <property type="match status" value="1"/>
</dbReference>
<keyword evidence="9" id="KW-0464">Manganese</keyword>
<dbReference type="Gene3D" id="3.40.50.20">
    <property type="match status" value="1"/>
</dbReference>
<dbReference type="Gene3D" id="3.30.470.20">
    <property type="entry name" value="ATP-grasp fold, B domain"/>
    <property type="match status" value="1"/>
</dbReference>
<dbReference type="InterPro" id="IPR004215">
    <property type="entry name" value="GSHS_N"/>
</dbReference>
<evidence type="ECO:0000256" key="7">
    <source>
        <dbReference type="ARBA" id="ARBA00022840"/>
    </source>
</evidence>
<name>A0A6J5GJX3_9BURK</name>
<keyword evidence="5" id="KW-0479">Metal-binding</keyword>
<evidence type="ECO:0000256" key="4">
    <source>
        <dbReference type="ARBA" id="ARBA00022684"/>
    </source>
</evidence>
<evidence type="ECO:0000256" key="5">
    <source>
        <dbReference type="ARBA" id="ARBA00022723"/>
    </source>
</evidence>
<dbReference type="EC" id="6.3.2.3" evidence="10"/>
<protein>
    <recommendedName>
        <fullName evidence="10">Glutathione synthetase</fullName>
        <ecNumber evidence="10">6.3.2.3</ecNumber>
    </recommendedName>
    <alternativeName>
        <fullName evidence="10">GSH synthetase</fullName>
        <shortName evidence="10">GSH-S</shortName>
        <shortName evidence="10">GSHase</shortName>
    </alternativeName>
    <alternativeName>
        <fullName evidence="10">Glutathione synthase</fullName>
    </alternativeName>
</protein>
<evidence type="ECO:0000256" key="9">
    <source>
        <dbReference type="ARBA" id="ARBA00023211"/>
    </source>
</evidence>
<gene>
    <name evidence="10 12" type="primary">gshB</name>
    <name evidence="12" type="ORF">LMG27177_05167</name>
</gene>
<dbReference type="PANTHER" id="PTHR21621:SF4">
    <property type="entry name" value="GLUTATHIONE SYNTHETASE"/>
    <property type="match status" value="1"/>
</dbReference>
<dbReference type="AlphaFoldDB" id="A0A6J5GJX3"/>
<evidence type="ECO:0000256" key="2">
    <source>
        <dbReference type="ARBA" id="ARBA00001946"/>
    </source>
</evidence>
<comment type="cofactor">
    <cofactor evidence="2">
        <name>Mg(2+)</name>
        <dbReference type="ChEBI" id="CHEBI:18420"/>
    </cofactor>
</comment>
<dbReference type="HAMAP" id="MF_00162">
    <property type="entry name" value="GSH_S"/>
    <property type="match status" value="1"/>
</dbReference>
<comment type="similarity">
    <text evidence="10">Belongs to the prokaryotic GSH synthase family.</text>
</comment>
<organism evidence="12 13">
    <name type="scientific">Paraburkholderia fynbosensis</name>
    <dbReference type="NCBI Taxonomy" id="1200993"/>
    <lineage>
        <taxon>Bacteria</taxon>
        <taxon>Pseudomonadati</taxon>
        <taxon>Pseudomonadota</taxon>
        <taxon>Betaproteobacteria</taxon>
        <taxon>Burkholderiales</taxon>
        <taxon>Burkholderiaceae</taxon>
        <taxon>Paraburkholderia</taxon>
    </lineage>
</organism>
<dbReference type="FunFam" id="3.30.1490.20:FF:000009">
    <property type="entry name" value="Glutathione synthetase"/>
    <property type="match status" value="1"/>
</dbReference>
<feature type="domain" description="ATP-grasp" evidence="11">
    <location>
        <begin position="155"/>
        <end position="340"/>
    </location>
</feature>
<keyword evidence="3 10" id="KW-0436">Ligase</keyword>
<evidence type="ECO:0000256" key="3">
    <source>
        <dbReference type="ARBA" id="ARBA00022598"/>
    </source>
</evidence>
<comment type="pathway">
    <text evidence="10">Sulfur metabolism; glutathione biosynthesis; glutathione from L-cysteine and L-glutamate: step 2/2.</text>
</comment>
<dbReference type="GO" id="GO:0005524">
    <property type="term" value="F:ATP binding"/>
    <property type="evidence" value="ECO:0007669"/>
    <property type="project" value="UniProtKB-UniRule"/>
</dbReference>
<dbReference type="PANTHER" id="PTHR21621">
    <property type="entry name" value="RIBOSOMAL PROTEIN S6 MODIFICATION PROTEIN"/>
    <property type="match status" value="1"/>
</dbReference>
<dbReference type="NCBIfam" id="NF003573">
    <property type="entry name" value="PRK05246.1"/>
    <property type="match status" value="1"/>
</dbReference>
<reference evidence="12 13" key="1">
    <citation type="submission" date="2020-04" db="EMBL/GenBank/DDBJ databases">
        <authorList>
            <person name="De Canck E."/>
        </authorList>
    </citation>
    <scope>NUCLEOTIDE SEQUENCE [LARGE SCALE GENOMIC DNA]</scope>
    <source>
        <strain evidence="12 13">LMG 27177</strain>
    </source>
</reference>
<evidence type="ECO:0000259" key="11">
    <source>
        <dbReference type="PROSITE" id="PS50975"/>
    </source>
</evidence>